<dbReference type="KEGG" id="esa:ESA_03605"/>
<dbReference type="EMBL" id="CP000783">
    <property type="protein sequence ID" value="ABU78815.1"/>
    <property type="molecule type" value="Genomic_DNA"/>
</dbReference>
<protein>
    <submittedName>
        <fullName evidence="1">Uncharacterized protein</fullName>
    </submittedName>
</protein>
<dbReference type="AlphaFoldDB" id="A7MJE0"/>
<gene>
    <name evidence="1" type="ordered locus">ESA_03605</name>
</gene>
<accession>A7MJE0</accession>
<proteinExistence type="predicted"/>
<name>A7MJE0_CROS8</name>
<dbReference type="Proteomes" id="UP000000260">
    <property type="component" value="Chromosome"/>
</dbReference>
<keyword evidence="2" id="KW-1185">Reference proteome</keyword>
<organism evidence="1 2">
    <name type="scientific">Cronobacter sakazakii (strain ATCC BAA-894)</name>
    <name type="common">Enterobacter sakazakii</name>
    <dbReference type="NCBI Taxonomy" id="290339"/>
    <lineage>
        <taxon>Bacteria</taxon>
        <taxon>Pseudomonadati</taxon>
        <taxon>Pseudomonadota</taxon>
        <taxon>Gammaproteobacteria</taxon>
        <taxon>Enterobacterales</taxon>
        <taxon>Enterobacteriaceae</taxon>
        <taxon>Cronobacter</taxon>
    </lineage>
</organism>
<dbReference type="HOGENOM" id="CLU_1710004_0_0_6"/>
<sequence length="178" mass="20388">MLFGDHAEKAIRLLQQQAAAVTGFTIREDSAAVLHTGQRVDRGTHNLVARFAFYVGDQAETTVISLKRFIVQHISEPPQALRDSLLNRWRAGAKRVWRQGMALNAHLACRPPDILFHRYIVVEDLLKRESHLLHKYDGQNAHRESFQRISNLSGIRTQVKCHSYLFKSVLKSKHSIDK</sequence>
<evidence type="ECO:0000313" key="2">
    <source>
        <dbReference type="Proteomes" id="UP000000260"/>
    </source>
</evidence>
<evidence type="ECO:0000313" key="1">
    <source>
        <dbReference type="EMBL" id="ABU78815.1"/>
    </source>
</evidence>
<reference evidence="1 2" key="1">
    <citation type="journal article" date="2010" name="PLoS ONE">
        <title>Genome sequence of Cronobacter sakazakii BAA-894 and comparative genomic hybridization analysis with other Cronobacter species.</title>
        <authorList>
            <person name="Kucerova E."/>
            <person name="Clifton S.W."/>
            <person name="Xia X.Q."/>
            <person name="Long F."/>
            <person name="Porwollik S."/>
            <person name="Fulton L."/>
            <person name="Fronick C."/>
            <person name="Minx P."/>
            <person name="Kyung K."/>
            <person name="Warren W."/>
            <person name="Fulton R."/>
            <person name="Feng D."/>
            <person name="Wollam A."/>
            <person name="Shah N."/>
            <person name="Bhonagiri V."/>
            <person name="Nash W.E."/>
            <person name="Hallsworth-Pepin K."/>
            <person name="Wilson R.K."/>
            <person name="McClelland M."/>
            <person name="Forsythe S.J."/>
        </authorList>
    </citation>
    <scope>NUCLEOTIDE SEQUENCE [LARGE SCALE GENOMIC DNA]</scope>
    <source>
        <strain evidence="1 2">ATCC BAA-894</strain>
    </source>
</reference>